<evidence type="ECO:0000313" key="2">
    <source>
        <dbReference type="Proteomes" id="UP001159427"/>
    </source>
</evidence>
<protein>
    <recommendedName>
        <fullName evidence="3">Retrotransposon gag domain-containing protein</fullName>
    </recommendedName>
</protein>
<comment type="caution">
    <text evidence="1">The sequence shown here is derived from an EMBL/GenBank/DDBJ whole genome shotgun (WGS) entry which is preliminary data.</text>
</comment>
<dbReference type="EMBL" id="CALNXI010001714">
    <property type="protein sequence ID" value="CAH3175569.1"/>
    <property type="molecule type" value="Genomic_DNA"/>
</dbReference>
<organism evidence="1 2">
    <name type="scientific">Porites evermanni</name>
    <dbReference type="NCBI Taxonomy" id="104178"/>
    <lineage>
        <taxon>Eukaryota</taxon>
        <taxon>Metazoa</taxon>
        <taxon>Cnidaria</taxon>
        <taxon>Anthozoa</taxon>
        <taxon>Hexacorallia</taxon>
        <taxon>Scleractinia</taxon>
        <taxon>Fungiina</taxon>
        <taxon>Poritidae</taxon>
        <taxon>Porites</taxon>
    </lineage>
</organism>
<evidence type="ECO:0008006" key="3">
    <source>
        <dbReference type="Google" id="ProtNLM"/>
    </source>
</evidence>
<keyword evidence="2" id="KW-1185">Reference proteome</keyword>
<feature type="non-terminal residue" evidence="1">
    <location>
        <position position="166"/>
    </location>
</feature>
<accession>A0ABN8RCD8</accession>
<gene>
    <name evidence="1" type="ORF">PEVE_00010198</name>
</gene>
<reference evidence="1 2" key="1">
    <citation type="submission" date="2022-05" db="EMBL/GenBank/DDBJ databases">
        <authorList>
            <consortium name="Genoscope - CEA"/>
            <person name="William W."/>
        </authorList>
    </citation>
    <scope>NUCLEOTIDE SEQUENCE [LARGE SCALE GENOMIC DNA]</scope>
</reference>
<dbReference type="Proteomes" id="UP001159427">
    <property type="component" value="Unassembled WGS sequence"/>
</dbReference>
<proteinExistence type="predicted"/>
<evidence type="ECO:0000313" key="1">
    <source>
        <dbReference type="EMBL" id="CAH3175569.1"/>
    </source>
</evidence>
<name>A0ABN8RCD8_9CNID</name>
<sequence>MEKTKFTDETTPLQKLDSFKQALKSTFAEPPEVQRRRLASEFSTMKQRVTESIDRFAFRFKNNLHRLAKLGEPVDRNSPQFIMSQFISKTKPGKTTMLRTPKEVTKFAVYGTNINDLPAFYQTNHVDMAVFTTVTLVPSQVARILIMQTLVHLLQTPAKFNHHRQP</sequence>